<gene>
    <name evidence="4" type="ORF">SI7747_10013446</name>
</gene>
<evidence type="ECO:0000313" key="5">
    <source>
        <dbReference type="Proteomes" id="UP001189122"/>
    </source>
</evidence>
<evidence type="ECO:0000256" key="2">
    <source>
        <dbReference type="ARBA" id="ARBA00023134"/>
    </source>
</evidence>
<evidence type="ECO:0000256" key="1">
    <source>
        <dbReference type="ARBA" id="ARBA00022741"/>
    </source>
</evidence>
<organism evidence="4">
    <name type="scientific">Spirodela intermedia</name>
    <name type="common">Intermediate duckweed</name>
    <dbReference type="NCBI Taxonomy" id="51605"/>
    <lineage>
        <taxon>Eukaryota</taxon>
        <taxon>Viridiplantae</taxon>
        <taxon>Streptophyta</taxon>
        <taxon>Embryophyta</taxon>
        <taxon>Tracheophyta</taxon>
        <taxon>Spermatophyta</taxon>
        <taxon>Magnoliopsida</taxon>
        <taxon>Liliopsida</taxon>
        <taxon>Araceae</taxon>
        <taxon>Lemnoideae</taxon>
        <taxon>Spirodela</taxon>
    </lineage>
</organism>
<dbReference type="Gene3D" id="3.40.50.300">
    <property type="entry name" value="P-loop containing nucleotide triphosphate hydrolases"/>
    <property type="match status" value="1"/>
</dbReference>
<dbReference type="EMBL" id="CACRZD030000010">
    <property type="protein sequence ID" value="CAA6667053.1"/>
    <property type="molecule type" value="Genomic_DNA"/>
</dbReference>
<evidence type="ECO:0000313" key="4">
    <source>
        <dbReference type="EMBL" id="CAA2627796.1"/>
    </source>
</evidence>
<feature type="region of interest" description="Disordered" evidence="3">
    <location>
        <begin position="286"/>
        <end position="308"/>
    </location>
</feature>
<sequence length="308" mass="34632">MENYIWEKQRWIDSFKEKNCICFGVNSHNKGSIRELINFVRARIKELKAGDSGHTATVMLVGIPNVGKSAIANAMHQIGRISAEGMARLFILLAEGMIFIYIRKPSLHPGDTKDIRSYKIASHPNIYVLDTPGILFPEIADAHAASNLALTGAIKDSLVGECALAQYFLSVLNSNEEYKKWESLSGHAKENSAQKRGQYPSDHTQDFVVWDVRRTLFETISSFGRRCLEEEVEMGRLIELQFAALHEDFRIPADDTDGYRTVALKLLNLFRTGRLGRYTLDPIPQVSDDHSSIHPPNISPSDFPSQNI</sequence>
<dbReference type="PANTHER" id="PTHR45782:SF1">
    <property type="entry name" value="DAR GTPASE 2, MITOCHONDRIAL"/>
    <property type="match status" value="1"/>
</dbReference>
<keyword evidence="5" id="KW-1185">Reference proteome</keyword>
<dbReference type="PANTHER" id="PTHR45782">
    <property type="entry name" value="MITOCHONDRIAL RIBOSOME-ASSOCIATED GTPASE 1"/>
    <property type="match status" value="1"/>
</dbReference>
<dbReference type="GO" id="GO:0032543">
    <property type="term" value="P:mitochondrial translation"/>
    <property type="evidence" value="ECO:0007669"/>
    <property type="project" value="TreeGrafter"/>
</dbReference>
<dbReference type="Proteomes" id="UP001189122">
    <property type="component" value="Unassembled WGS sequence"/>
</dbReference>
<proteinExistence type="predicted"/>
<keyword evidence="1" id="KW-0547">Nucleotide-binding</keyword>
<protein>
    <submittedName>
        <fullName evidence="4">Uncharacterized protein</fullName>
    </submittedName>
</protein>
<keyword evidence="2" id="KW-0342">GTP-binding</keyword>
<dbReference type="AlphaFoldDB" id="A0A7I8JC29"/>
<dbReference type="SUPFAM" id="SSF52540">
    <property type="entry name" value="P-loop containing nucleoside triphosphate hydrolases"/>
    <property type="match status" value="1"/>
</dbReference>
<reference evidence="4 5" key="1">
    <citation type="submission" date="2019-12" db="EMBL/GenBank/DDBJ databases">
        <authorList>
            <person name="Scholz U."/>
            <person name="Mascher M."/>
            <person name="Fiebig A."/>
        </authorList>
    </citation>
    <scope>NUCLEOTIDE SEQUENCE</scope>
</reference>
<name>A0A7I8JC29_SPIIN</name>
<dbReference type="GO" id="GO:0005739">
    <property type="term" value="C:mitochondrion"/>
    <property type="evidence" value="ECO:0007669"/>
    <property type="project" value="TreeGrafter"/>
</dbReference>
<dbReference type="EMBL" id="LR743597">
    <property type="protein sequence ID" value="CAA2627796.1"/>
    <property type="molecule type" value="Genomic_DNA"/>
</dbReference>
<dbReference type="GO" id="GO:0003924">
    <property type="term" value="F:GTPase activity"/>
    <property type="evidence" value="ECO:0007669"/>
    <property type="project" value="TreeGrafter"/>
</dbReference>
<accession>A0A7I8JC29</accession>
<evidence type="ECO:0000256" key="3">
    <source>
        <dbReference type="SAM" id="MobiDB-lite"/>
    </source>
</evidence>
<dbReference type="GO" id="GO:0005525">
    <property type="term" value="F:GTP binding"/>
    <property type="evidence" value="ECO:0007669"/>
    <property type="project" value="UniProtKB-KW"/>
</dbReference>
<dbReference type="InterPro" id="IPR027417">
    <property type="entry name" value="P-loop_NTPase"/>
</dbReference>